<dbReference type="Proteomes" id="UP000053660">
    <property type="component" value="Unassembled WGS sequence"/>
</dbReference>
<evidence type="ECO:0000313" key="1">
    <source>
        <dbReference type="EMBL" id="KHJ87011.1"/>
    </source>
</evidence>
<dbReference type="AlphaFoldDB" id="A0A0B1SSZ2"/>
<evidence type="ECO:0008006" key="3">
    <source>
        <dbReference type="Google" id="ProtNLM"/>
    </source>
</evidence>
<keyword evidence="2" id="KW-1185">Reference proteome</keyword>
<dbReference type="EMBL" id="KN558792">
    <property type="protein sequence ID" value="KHJ87011.1"/>
    <property type="molecule type" value="Genomic_DNA"/>
</dbReference>
<accession>A0A0B1SSZ2</accession>
<name>A0A0B1SSZ2_OESDE</name>
<organism evidence="1 2">
    <name type="scientific">Oesophagostomum dentatum</name>
    <name type="common">Nodular worm</name>
    <dbReference type="NCBI Taxonomy" id="61180"/>
    <lineage>
        <taxon>Eukaryota</taxon>
        <taxon>Metazoa</taxon>
        <taxon>Ecdysozoa</taxon>
        <taxon>Nematoda</taxon>
        <taxon>Chromadorea</taxon>
        <taxon>Rhabditida</taxon>
        <taxon>Rhabditina</taxon>
        <taxon>Rhabditomorpha</taxon>
        <taxon>Strongyloidea</taxon>
        <taxon>Strongylidae</taxon>
        <taxon>Oesophagostomum</taxon>
    </lineage>
</organism>
<feature type="non-terminal residue" evidence="1">
    <location>
        <position position="1"/>
    </location>
</feature>
<proteinExistence type="predicted"/>
<evidence type="ECO:0000313" key="2">
    <source>
        <dbReference type="Proteomes" id="UP000053660"/>
    </source>
</evidence>
<gene>
    <name evidence="1" type="ORF">OESDEN_13221</name>
</gene>
<reference evidence="1 2" key="1">
    <citation type="submission" date="2014-03" db="EMBL/GenBank/DDBJ databases">
        <title>Draft genome of the hookworm Oesophagostomum dentatum.</title>
        <authorList>
            <person name="Mitreva M."/>
        </authorList>
    </citation>
    <scope>NUCLEOTIDE SEQUENCE [LARGE SCALE GENOMIC DNA]</scope>
    <source>
        <strain evidence="1 2">OD-Hann</strain>
    </source>
</reference>
<dbReference type="OrthoDB" id="629407at2759"/>
<protein>
    <recommendedName>
        <fullName evidence="3">Valyl-tRNA synthetase tRNA-binding arm domain-containing protein</fullName>
    </recommendedName>
</protein>
<sequence>LQVEVLLQSTITPESIPSGCAHVTISSRCSVDIALQGIINVERELVKLAGKKEKNEALVAKLLEQEGRPDYEEKVPLPVRVANTEKKEALLVEMKSIEAAIAALSG</sequence>